<reference evidence="5 6" key="1">
    <citation type="journal article" date="2024" name="Nat. Commun.">
        <title>Phylogenomics reveals the evolutionary origins of lichenization in chlorophyte algae.</title>
        <authorList>
            <person name="Puginier C."/>
            <person name="Libourel C."/>
            <person name="Otte J."/>
            <person name="Skaloud P."/>
            <person name="Haon M."/>
            <person name="Grisel S."/>
            <person name="Petersen M."/>
            <person name="Berrin J.G."/>
            <person name="Delaux P.M."/>
            <person name="Dal Grande F."/>
            <person name="Keller J."/>
        </authorList>
    </citation>
    <scope>NUCLEOTIDE SEQUENCE [LARGE SCALE GENOMIC DNA]</scope>
    <source>
        <strain evidence="5 6">SAG 216-7</strain>
    </source>
</reference>
<evidence type="ECO:0000256" key="2">
    <source>
        <dbReference type="PROSITE-ProRule" id="PRU00176"/>
    </source>
</evidence>
<keyword evidence="1 2" id="KW-0694">RNA-binding</keyword>
<evidence type="ECO:0000256" key="3">
    <source>
        <dbReference type="SAM" id="MobiDB-lite"/>
    </source>
</evidence>
<dbReference type="PANTHER" id="PTHR48027">
    <property type="entry name" value="HETEROGENEOUS NUCLEAR RIBONUCLEOPROTEIN 87F-RELATED"/>
    <property type="match status" value="1"/>
</dbReference>
<sequence length="525" mass="56608">MSTPAAIQTKIIPKDTETGEFLPTPAKDQSTGYKRRREEQAGSPTAKTRSMSASPSRSPPSRAGRSPDRETPRGGDGDDGAGGGTIFVGNLNHDTSERRLRDFFESYGRVLSTKVVFNPETGRSKGFGFVKFEDARDADDAIKEADGKTMDGRTIKCNFAKYQPHRGQPPHAFRGGRGDHGGPGFARGGYRGDFRGGFRGRGGRFGGPPPFREGRRGRSRSPGRYSPGRYSPGRYSYEEGSGSPRSRSGSPPPKRRRPVASPPPRGDSPPRGGRAASRSPDSRSSASYSSTGSDDSRGVVPGGPPAAADLKKRRENGVEKVPHPVPVEMAAGPGTLVPASAKKELAHAKRREDQLTVRLAAMEAELATLRGSHGNAQGQIAEISERLVKSEEVCKQYKKWLKAMAEYARALLGAKQAVLAAEEEAKGREEDLSMFLEQADTFMLAREKHRRRRGDKDKETLAVEAKPAEDAMAIDTEPAGPYGAAPEHAAPVEDAEINGSWAKEEEQADDVSAKFKPGIKFKLAA</sequence>
<feature type="compositionally biased region" description="Low complexity" evidence="3">
    <location>
        <begin position="269"/>
        <end position="293"/>
    </location>
</feature>
<feature type="domain" description="RRM" evidence="4">
    <location>
        <begin position="84"/>
        <end position="162"/>
    </location>
</feature>
<evidence type="ECO:0000259" key="4">
    <source>
        <dbReference type="PROSITE" id="PS50102"/>
    </source>
</evidence>
<feature type="compositionally biased region" description="Basic and acidic residues" evidence="3">
    <location>
        <begin position="309"/>
        <end position="322"/>
    </location>
</feature>
<dbReference type="Proteomes" id="UP001491310">
    <property type="component" value="Unassembled WGS sequence"/>
</dbReference>
<proteinExistence type="predicted"/>
<dbReference type="InterPro" id="IPR000504">
    <property type="entry name" value="RRM_dom"/>
</dbReference>
<dbReference type="InterPro" id="IPR035979">
    <property type="entry name" value="RBD_domain_sf"/>
</dbReference>
<dbReference type="SUPFAM" id="SSF54928">
    <property type="entry name" value="RNA-binding domain, RBD"/>
    <property type="match status" value="1"/>
</dbReference>
<dbReference type="Pfam" id="PF00076">
    <property type="entry name" value="RRM_1"/>
    <property type="match status" value="1"/>
</dbReference>
<comment type="caution">
    <text evidence="5">The sequence shown here is derived from an EMBL/GenBank/DDBJ whole genome shotgun (WGS) entry which is preliminary data.</text>
</comment>
<accession>A0ABR2YQJ9</accession>
<feature type="region of interest" description="Disordered" evidence="3">
    <location>
        <begin position="162"/>
        <end position="336"/>
    </location>
</feature>
<evidence type="ECO:0000256" key="1">
    <source>
        <dbReference type="ARBA" id="ARBA00022884"/>
    </source>
</evidence>
<gene>
    <name evidence="5" type="ORF">WJX75_008124</name>
</gene>
<feature type="compositionally biased region" description="Low complexity" evidence="3">
    <location>
        <begin position="222"/>
        <end position="249"/>
    </location>
</feature>
<feature type="compositionally biased region" description="Low complexity" evidence="3">
    <location>
        <begin position="49"/>
        <end position="64"/>
    </location>
</feature>
<dbReference type="InterPro" id="IPR012677">
    <property type="entry name" value="Nucleotide-bd_a/b_plait_sf"/>
</dbReference>
<name>A0ABR2YQJ9_9CHLO</name>
<feature type="compositionally biased region" description="Basic and acidic residues" evidence="3">
    <location>
        <begin position="65"/>
        <end position="76"/>
    </location>
</feature>
<feature type="region of interest" description="Disordered" evidence="3">
    <location>
        <begin position="1"/>
        <end position="95"/>
    </location>
</feature>
<protein>
    <recommendedName>
        <fullName evidence="4">RRM domain-containing protein</fullName>
    </recommendedName>
</protein>
<evidence type="ECO:0000313" key="5">
    <source>
        <dbReference type="EMBL" id="KAK9909167.1"/>
    </source>
</evidence>
<evidence type="ECO:0000313" key="6">
    <source>
        <dbReference type="Proteomes" id="UP001491310"/>
    </source>
</evidence>
<dbReference type="PROSITE" id="PS50102">
    <property type="entry name" value="RRM"/>
    <property type="match status" value="1"/>
</dbReference>
<feature type="compositionally biased region" description="Basic and acidic residues" evidence="3">
    <location>
        <begin position="454"/>
        <end position="469"/>
    </location>
</feature>
<dbReference type="InterPro" id="IPR052462">
    <property type="entry name" value="SLIRP/GR-RBP-like"/>
</dbReference>
<organism evidence="5 6">
    <name type="scientific">Coccomyxa subellipsoidea</name>
    <dbReference type="NCBI Taxonomy" id="248742"/>
    <lineage>
        <taxon>Eukaryota</taxon>
        <taxon>Viridiplantae</taxon>
        <taxon>Chlorophyta</taxon>
        <taxon>core chlorophytes</taxon>
        <taxon>Trebouxiophyceae</taxon>
        <taxon>Trebouxiophyceae incertae sedis</taxon>
        <taxon>Coccomyxaceae</taxon>
        <taxon>Coccomyxa</taxon>
    </lineage>
</organism>
<feature type="region of interest" description="Disordered" evidence="3">
    <location>
        <begin position="447"/>
        <end position="487"/>
    </location>
</feature>
<feature type="compositionally biased region" description="Gly residues" evidence="3">
    <location>
        <begin position="197"/>
        <end position="206"/>
    </location>
</feature>
<dbReference type="Gene3D" id="3.30.70.330">
    <property type="match status" value="1"/>
</dbReference>
<dbReference type="EMBL" id="JALJOT010000007">
    <property type="protein sequence ID" value="KAK9909167.1"/>
    <property type="molecule type" value="Genomic_DNA"/>
</dbReference>
<dbReference type="SMART" id="SM00360">
    <property type="entry name" value="RRM"/>
    <property type="match status" value="1"/>
</dbReference>
<keyword evidence="6" id="KW-1185">Reference proteome</keyword>